<keyword evidence="2" id="KW-1133">Transmembrane helix</keyword>
<protein>
    <submittedName>
        <fullName evidence="3">Uncharacterized protein</fullName>
    </submittedName>
</protein>
<evidence type="ECO:0000313" key="4">
    <source>
        <dbReference type="Proteomes" id="UP001176961"/>
    </source>
</evidence>
<feature type="transmembrane region" description="Helical" evidence="2">
    <location>
        <begin position="94"/>
        <end position="117"/>
    </location>
</feature>
<feature type="compositionally biased region" description="Pro residues" evidence="1">
    <location>
        <begin position="171"/>
        <end position="195"/>
    </location>
</feature>
<sequence>MDNPLRTPESVHSHLLFILSTSYLLLIIFIFIGGLKTFEVLGGDTSGKTAEELGEQIQAILVLISFALHCAALVCTIICILFNNIPKIRVKMPTIVVVVILIFAASFNAIAAILLFIHKPKDEQQIPVMRAAAIVSSIATMFAIGLLALFYKRIPKGQQKLQRMESIPVQVGPPPGPPPPPPFMPPPPPQSPLQAPPSGDYFKP</sequence>
<reference evidence="3" key="1">
    <citation type="submission" date="2023-07" db="EMBL/GenBank/DDBJ databases">
        <authorList>
            <consortium name="CYATHOMIX"/>
        </authorList>
    </citation>
    <scope>NUCLEOTIDE SEQUENCE</scope>
    <source>
        <strain evidence="3">N/A</strain>
    </source>
</reference>
<comment type="caution">
    <text evidence="3">The sequence shown here is derived from an EMBL/GenBank/DDBJ whole genome shotgun (WGS) entry which is preliminary data.</text>
</comment>
<evidence type="ECO:0000256" key="1">
    <source>
        <dbReference type="SAM" id="MobiDB-lite"/>
    </source>
</evidence>
<evidence type="ECO:0000313" key="3">
    <source>
        <dbReference type="EMBL" id="CAJ0589835.1"/>
    </source>
</evidence>
<feature type="transmembrane region" description="Helical" evidence="2">
    <location>
        <begin position="15"/>
        <end position="37"/>
    </location>
</feature>
<feature type="transmembrane region" description="Helical" evidence="2">
    <location>
        <begin position="129"/>
        <end position="151"/>
    </location>
</feature>
<gene>
    <name evidence="3" type="ORF">CYNAS_LOCUS1818</name>
</gene>
<keyword evidence="4" id="KW-1185">Reference proteome</keyword>
<dbReference type="EMBL" id="CATQJL010000001">
    <property type="protein sequence ID" value="CAJ0589835.1"/>
    <property type="molecule type" value="Genomic_DNA"/>
</dbReference>
<feature type="transmembrane region" description="Helical" evidence="2">
    <location>
        <begin position="57"/>
        <end position="82"/>
    </location>
</feature>
<name>A0AA36DMK2_CYLNA</name>
<evidence type="ECO:0000256" key="2">
    <source>
        <dbReference type="SAM" id="Phobius"/>
    </source>
</evidence>
<dbReference type="AlphaFoldDB" id="A0AA36DMK2"/>
<accession>A0AA36DMK2</accession>
<organism evidence="3 4">
    <name type="scientific">Cylicocyclus nassatus</name>
    <name type="common">Nematode worm</name>
    <dbReference type="NCBI Taxonomy" id="53992"/>
    <lineage>
        <taxon>Eukaryota</taxon>
        <taxon>Metazoa</taxon>
        <taxon>Ecdysozoa</taxon>
        <taxon>Nematoda</taxon>
        <taxon>Chromadorea</taxon>
        <taxon>Rhabditida</taxon>
        <taxon>Rhabditina</taxon>
        <taxon>Rhabditomorpha</taxon>
        <taxon>Strongyloidea</taxon>
        <taxon>Strongylidae</taxon>
        <taxon>Cylicocyclus</taxon>
    </lineage>
</organism>
<dbReference type="Proteomes" id="UP001176961">
    <property type="component" value="Unassembled WGS sequence"/>
</dbReference>
<feature type="region of interest" description="Disordered" evidence="1">
    <location>
        <begin position="162"/>
        <end position="204"/>
    </location>
</feature>
<keyword evidence="2" id="KW-0812">Transmembrane</keyword>
<proteinExistence type="predicted"/>
<keyword evidence="2" id="KW-0472">Membrane</keyword>